<evidence type="ECO:0000256" key="1">
    <source>
        <dbReference type="ARBA" id="ARBA00004395"/>
    </source>
</evidence>
<keyword evidence="6" id="KW-0333">Golgi apparatus</keyword>
<accession>A0A3M7RBC7</accession>
<sequence length="177" mass="21088">MDANKIDVDALFKQYTIKEIQAIEQQIKNEIEKKKEDLRIMVYNRYRDLIEAADGIHIMKQCSNQIEDVLSNMHETCVKLFDDKADDMFLEQDNFKSSEKAKRNNKYALAVIVKILQNSPSKIWFHLDNNEYLKAAKLVDFFSIYFIDLRKILIFLKSKNYNKFFSSNFLVFQLPFY</sequence>
<dbReference type="OrthoDB" id="46189at2759"/>
<dbReference type="GO" id="GO:0015031">
    <property type="term" value="P:protein transport"/>
    <property type="evidence" value="ECO:0007669"/>
    <property type="project" value="UniProtKB-KW"/>
</dbReference>
<dbReference type="Proteomes" id="UP000276133">
    <property type="component" value="Unassembled WGS sequence"/>
</dbReference>
<evidence type="ECO:0000313" key="9">
    <source>
        <dbReference type="Proteomes" id="UP000276133"/>
    </source>
</evidence>
<evidence type="ECO:0000256" key="5">
    <source>
        <dbReference type="ARBA" id="ARBA00022927"/>
    </source>
</evidence>
<evidence type="ECO:0000256" key="7">
    <source>
        <dbReference type="ARBA" id="ARBA00023136"/>
    </source>
</evidence>
<evidence type="ECO:0000256" key="4">
    <source>
        <dbReference type="ARBA" id="ARBA00022448"/>
    </source>
</evidence>
<name>A0A3M7RBC7_BRAPC</name>
<reference evidence="8 9" key="1">
    <citation type="journal article" date="2018" name="Sci. Rep.">
        <title>Genomic signatures of local adaptation to the degree of environmental predictability in rotifers.</title>
        <authorList>
            <person name="Franch-Gras L."/>
            <person name="Hahn C."/>
            <person name="Garcia-Roger E.M."/>
            <person name="Carmona M.J."/>
            <person name="Serra M."/>
            <person name="Gomez A."/>
        </authorList>
    </citation>
    <scope>NUCLEOTIDE SEQUENCE [LARGE SCALE GENOMIC DNA]</scope>
    <source>
        <strain evidence="8">HYR1</strain>
    </source>
</reference>
<evidence type="ECO:0000256" key="3">
    <source>
        <dbReference type="ARBA" id="ARBA00020978"/>
    </source>
</evidence>
<gene>
    <name evidence="8" type="ORF">BpHYR1_019738</name>
</gene>
<dbReference type="InterPro" id="IPR033370">
    <property type="entry name" value="COG1"/>
</dbReference>
<protein>
    <recommendedName>
        <fullName evidence="3">Conserved oligomeric Golgi complex subunit 1</fullName>
    </recommendedName>
</protein>
<dbReference type="GO" id="GO:0000139">
    <property type="term" value="C:Golgi membrane"/>
    <property type="evidence" value="ECO:0007669"/>
    <property type="project" value="UniProtKB-SubCell"/>
</dbReference>
<dbReference type="EMBL" id="REGN01003801">
    <property type="protein sequence ID" value="RNA20704.1"/>
    <property type="molecule type" value="Genomic_DNA"/>
</dbReference>
<organism evidence="8 9">
    <name type="scientific">Brachionus plicatilis</name>
    <name type="common">Marine rotifer</name>
    <name type="synonym">Brachionus muelleri</name>
    <dbReference type="NCBI Taxonomy" id="10195"/>
    <lineage>
        <taxon>Eukaryota</taxon>
        <taxon>Metazoa</taxon>
        <taxon>Spiralia</taxon>
        <taxon>Gnathifera</taxon>
        <taxon>Rotifera</taxon>
        <taxon>Eurotatoria</taxon>
        <taxon>Monogononta</taxon>
        <taxon>Pseudotrocha</taxon>
        <taxon>Ploima</taxon>
        <taxon>Brachionidae</taxon>
        <taxon>Brachionus</taxon>
    </lineage>
</organism>
<comment type="similarity">
    <text evidence="2">Belongs to the COG1 family.</text>
</comment>
<evidence type="ECO:0000256" key="6">
    <source>
        <dbReference type="ARBA" id="ARBA00023034"/>
    </source>
</evidence>
<proteinExistence type="inferred from homology"/>
<evidence type="ECO:0000313" key="8">
    <source>
        <dbReference type="EMBL" id="RNA20704.1"/>
    </source>
</evidence>
<keyword evidence="7" id="KW-0472">Membrane</keyword>
<dbReference type="STRING" id="10195.A0A3M7RBC7"/>
<dbReference type="PANTHER" id="PTHR31658">
    <property type="entry name" value="CONSERVED OLIGOMERIC GOLGI COMPLEX SUBUNIT 1"/>
    <property type="match status" value="1"/>
</dbReference>
<dbReference type="Pfam" id="PF08700">
    <property type="entry name" value="VPS51_Exo84_N"/>
    <property type="match status" value="1"/>
</dbReference>
<comment type="caution">
    <text evidence="8">The sequence shown here is derived from an EMBL/GenBank/DDBJ whole genome shotgun (WGS) entry which is preliminary data.</text>
</comment>
<comment type="subcellular location">
    <subcellularLocation>
        <location evidence="1">Golgi apparatus membrane</location>
        <topology evidence="1">Peripheral membrane protein</topology>
    </subcellularLocation>
</comment>
<evidence type="ECO:0000256" key="2">
    <source>
        <dbReference type="ARBA" id="ARBA00006653"/>
    </source>
</evidence>
<dbReference type="PANTHER" id="PTHR31658:SF0">
    <property type="entry name" value="CONSERVED OLIGOMERIC GOLGI COMPLEX SUBUNIT 1"/>
    <property type="match status" value="1"/>
</dbReference>
<dbReference type="AlphaFoldDB" id="A0A3M7RBC7"/>
<dbReference type="GO" id="GO:0017119">
    <property type="term" value="C:Golgi transport complex"/>
    <property type="evidence" value="ECO:0007669"/>
    <property type="project" value="InterPro"/>
</dbReference>
<keyword evidence="4" id="KW-0813">Transport</keyword>
<keyword evidence="5" id="KW-0653">Protein transport</keyword>
<dbReference type="GO" id="GO:0006891">
    <property type="term" value="P:intra-Golgi vesicle-mediated transport"/>
    <property type="evidence" value="ECO:0007669"/>
    <property type="project" value="InterPro"/>
</dbReference>
<keyword evidence="9" id="KW-1185">Reference proteome</keyword>